<evidence type="ECO:0000313" key="20">
    <source>
        <dbReference type="Proteomes" id="UP001164718"/>
    </source>
</evidence>
<evidence type="ECO:0000256" key="10">
    <source>
        <dbReference type="ARBA" id="ARBA00023157"/>
    </source>
</evidence>
<keyword evidence="9 14" id="KW-0520">NAD</keyword>
<evidence type="ECO:0000256" key="7">
    <source>
        <dbReference type="ARBA" id="ARBA00022827"/>
    </source>
</evidence>
<evidence type="ECO:0000256" key="15">
    <source>
        <dbReference type="PIRSR" id="PIRSR000350-4"/>
    </source>
</evidence>
<dbReference type="EMBL" id="CP106878">
    <property type="protein sequence ID" value="WAA10472.1"/>
    <property type="molecule type" value="Genomic_DNA"/>
</dbReference>
<evidence type="ECO:0000259" key="18">
    <source>
        <dbReference type="Pfam" id="PF07992"/>
    </source>
</evidence>
<dbReference type="GO" id="GO:0004148">
    <property type="term" value="F:dihydrolipoyl dehydrogenase (NADH) activity"/>
    <property type="evidence" value="ECO:0007669"/>
    <property type="project" value="UniProtKB-EC"/>
</dbReference>
<dbReference type="InterPro" id="IPR006258">
    <property type="entry name" value="Lipoamide_DH"/>
</dbReference>
<evidence type="ECO:0000256" key="5">
    <source>
        <dbReference type="ARBA" id="ARBA00022490"/>
    </source>
</evidence>
<comment type="cofactor">
    <cofactor evidence="14 16">
        <name>FAD</name>
        <dbReference type="ChEBI" id="CHEBI:57692"/>
    </cofactor>
    <text evidence="14 16">Binds 1 FAD per subunit.</text>
</comment>
<keyword evidence="11 16" id="KW-0676">Redox-active center</keyword>
<dbReference type="GO" id="GO:0006103">
    <property type="term" value="P:2-oxoglutarate metabolic process"/>
    <property type="evidence" value="ECO:0007669"/>
    <property type="project" value="TreeGrafter"/>
</dbReference>
<dbReference type="EC" id="1.8.1.4" evidence="3 16"/>
<keyword evidence="8 16" id="KW-0560">Oxidoreductase</keyword>
<keyword evidence="20" id="KW-1185">Reference proteome</keyword>
<evidence type="ECO:0000256" key="9">
    <source>
        <dbReference type="ARBA" id="ARBA00023027"/>
    </source>
</evidence>
<dbReference type="GO" id="GO:0005737">
    <property type="term" value="C:cytoplasm"/>
    <property type="evidence" value="ECO:0007669"/>
    <property type="project" value="UniProtKB-SubCell"/>
</dbReference>
<feature type="disulfide bond" description="Redox-active" evidence="15">
    <location>
        <begin position="42"/>
        <end position="47"/>
    </location>
</feature>
<accession>A0A9E8RYB9</accession>
<feature type="binding site" evidence="14">
    <location>
        <position position="51"/>
    </location>
    <ligand>
        <name>FAD</name>
        <dbReference type="ChEBI" id="CHEBI:57692"/>
    </ligand>
</feature>
<evidence type="ECO:0000256" key="3">
    <source>
        <dbReference type="ARBA" id="ARBA00012608"/>
    </source>
</evidence>
<comment type="miscellaneous">
    <text evidence="16">The active site is a redox-active disulfide bond.</text>
</comment>
<dbReference type="AlphaFoldDB" id="A0A9E8RYB9"/>
<comment type="subcellular location">
    <subcellularLocation>
        <location evidence="1">Cytoplasm</location>
    </subcellularLocation>
</comment>
<reference evidence="19" key="1">
    <citation type="submission" date="2022-09" db="EMBL/GenBank/DDBJ databases">
        <title>Complete Genomes of Fervidibacillus albus and Fervidibacillus halotolerans isolated from tidal flat sediments.</title>
        <authorList>
            <person name="Kwon K.K."/>
            <person name="Yang S.-H."/>
            <person name="Park M.J."/>
            <person name="Oh H.-M."/>
        </authorList>
    </citation>
    <scope>NUCLEOTIDE SEQUENCE</scope>
    <source>
        <strain evidence="19">MEBiC13591</strain>
    </source>
</reference>
<dbReference type="InterPro" id="IPR012999">
    <property type="entry name" value="Pyr_OxRdtase_I_AS"/>
</dbReference>
<evidence type="ECO:0000313" key="19">
    <source>
        <dbReference type="EMBL" id="WAA10472.1"/>
    </source>
</evidence>
<dbReference type="GO" id="GO:0050660">
    <property type="term" value="F:flavin adenine dinucleotide binding"/>
    <property type="evidence" value="ECO:0007669"/>
    <property type="project" value="InterPro"/>
</dbReference>
<keyword evidence="5" id="KW-0963">Cytoplasm</keyword>
<dbReference type="Gene3D" id="3.50.50.60">
    <property type="entry name" value="FAD/NAD(P)-binding domain"/>
    <property type="match status" value="2"/>
</dbReference>
<dbReference type="FunFam" id="3.30.390.30:FF:000001">
    <property type="entry name" value="Dihydrolipoyl dehydrogenase"/>
    <property type="match status" value="1"/>
</dbReference>
<dbReference type="InterPro" id="IPR050151">
    <property type="entry name" value="Class-I_Pyr_Nuc-Dis_Oxidored"/>
</dbReference>
<dbReference type="InterPro" id="IPR036188">
    <property type="entry name" value="FAD/NAD-bd_sf"/>
</dbReference>
<dbReference type="PANTHER" id="PTHR22912:SF217">
    <property type="entry name" value="DIHYDROLIPOYL DEHYDROGENASE"/>
    <property type="match status" value="1"/>
</dbReference>
<feature type="domain" description="Pyridine nucleotide-disulphide oxidoreductase dimerisation" evidence="17">
    <location>
        <begin position="354"/>
        <end position="461"/>
    </location>
</feature>
<organism evidence="19 20">
    <name type="scientific">Fervidibacillus albus</name>
    <dbReference type="NCBI Taxonomy" id="2980026"/>
    <lineage>
        <taxon>Bacteria</taxon>
        <taxon>Bacillati</taxon>
        <taxon>Bacillota</taxon>
        <taxon>Bacilli</taxon>
        <taxon>Bacillales</taxon>
        <taxon>Bacillaceae</taxon>
        <taxon>Fervidibacillus</taxon>
    </lineage>
</organism>
<keyword evidence="10" id="KW-1015">Disulfide bond</keyword>
<proteinExistence type="inferred from homology"/>
<dbReference type="RefSeq" id="WP_275418263.1">
    <property type="nucleotide sequence ID" value="NZ_CP106878.1"/>
</dbReference>
<feature type="binding site" evidence="14">
    <location>
        <position position="114"/>
    </location>
    <ligand>
        <name>FAD</name>
        <dbReference type="ChEBI" id="CHEBI:57692"/>
    </ligand>
</feature>
<dbReference type="PIRSF" id="PIRSF000350">
    <property type="entry name" value="Mercury_reductase_MerA"/>
    <property type="match status" value="1"/>
</dbReference>
<dbReference type="PANTHER" id="PTHR22912">
    <property type="entry name" value="DISULFIDE OXIDOREDUCTASE"/>
    <property type="match status" value="1"/>
</dbReference>
<protein>
    <recommendedName>
        <fullName evidence="4 16">Dihydrolipoyl dehydrogenase</fullName>
        <ecNumber evidence="3 16">1.8.1.4</ecNumber>
    </recommendedName>
</protein>
<evidence type="ECO:0000256" key="14">
    <source>
        <dbReference type="PIRSR" id="PIRSR000350-3"/>
    </source>
</evidence>
<evidence type="ECO:0000256" key="16">
    <source>
        <dbReference type="RuleBase" id="RU003692"/>
    </source>
</evidence>
<evidence type="ECO:0000256" key="2">
    <source>
        <dbReference type="ARBA" id="ARBA00007532"/>
    </source>
</evidence>
<dbReference type="PRINTS" id="PR00368">
    <property type="entry name" value="FADPNR"/>
</dbReference>
<dbReference type="Proteomes" id="UP001164718">
    <property type="component" value="Chromosome"/>
</dbReference>
<dbReference type="KEGG" id="faf:OE104_03855"/>
<evidence type="ECO:0000259" key="17">
    <source>
        <dbReference type="Pfam" id="PF02852"/>
    </source>
</evidence>
<feature type="domain" description="FAD/NAD(P)-binding" evidence="18">
    <location>
        <begin position="5"/>
        <end position="334"/>
    </location>
</feature>
<feature type="binding site" evidence="14">
    <location>
        <position position="319"/>
    </location>
    <ligand>
        <name>FAD</name>
        <dbReference type="ChEBI" id="CHEBI:57692"/>
    </ligand>
</feature>
<dbReference type="PROSITE" id="PS00076">
    <property type="entry name" value="PYRIDINE_REDOX_1"/>
    <property type="match status" value="1"/>
</dbReference>
<keyword evidence="14" id="KW-0547">Nucleotide-binding</keyword>
<dbReference type="Pfam" id="PF07992">
    <property type="entry name" value="Pyr_redox_2"/>
    <property type="match status" value="1"/>
</dbReference>
<dbReference type="InterPro" id="IPR016156">
    <property type="entry name" value="FAD/NAD-linked_Rdtase_dimer_sf"/>
</dbReference>
<comment type="similarity">
    <text evidence="2 16">Belongs to the class-I pyridine nucleotide-disulfide oxidoreductase family.</text>
</comment>
<evidence type="ECO:0000256" key="8">
    <source>
        <dbReference type="ARBA" id="ARBA00023002"/>
    </source>
</evidence>
<keyword evidence="7 14" id="KW-0274">FAD</keyword>
<evidence type="ECO:0000256" key="6">
    <source>
        <dbReference type="ARBA" id="ARBA00022630"/>
    </source>
</evidence>
<dbReference type="Pfam" id="PF02852">
    <property type="entry name" value="Pyr_redox_dim"/>
    <property type="match status" value="1"/>
</dbReference>
<comment type="catalytic activity">
    <reaction evidence="12 16">
        <text>N(6)-[(R)-dihydrolipoyl]-L-lysyl-[protein] + NAD(+) = N(6)-[(R)-lipoyl]-L-lysyl-[protein] + NADH + H(+)</text>
        <dbReference type="Rhea" id="RHEA:15045"/>
        <dbReference type="Rhea" id="RHEA-COMP:10474"/>
        <dbReference type="Rhea" id="RHEA-COMP:10475"/>
        <dbReference type="ChEBI" id="CHEBI:15378"/>
        <dbReference type="ChEBI" id="CHEBI:57540"/>
        <dbReference type="ChEBI" id="CHEBI:57945"/>
        <dbReference type="ChEBI" id="CHEBI:83099"/>
        <dbReference type="ChEBI" id="CHEBI:83100"/>
        <dbReference type="EC" id="1.8.1.4"/>
    </reaction>
</comment>
<gene>
    <name evidence="19" type="primary">lpdA</name>
    <name evidence="19" type="ORF">OE104_03855</name>
</gene>
<feature type="active site" description="Proton acceptor" evidence="13">
    <location>
        <position position="452"/>
    </location>
</feature>
<evidence type="ECO:0000256" key="1">
    <source>
        <dbReference type="ARBA" id="ARBA00004496"/>
    </source>
</evidence>
<feature type="binding site" evidence="14">
    <location>
        <position position="279"/>
    </location>
    <ligand>
        <name>NAD(+)</name>
        <dbReference type="ChEBI" id="CHEBI:57540"/>
    </ligand>
</feature>
<evidence type="ECO:0000256" key="13">
    <source>
        <dbReference type="PIRSR" id="PIRSR000350-2"/>
    </source>
</evidence>
<evidence type="ECO:0000256" key="4">
    <source>
        <dbReference type="ARBA" id="ARBA00016961"/>
    </source>
</evidence>
<dbReference type="SUPFAM" id="SSF51905">
    <property type="entry name" value="FAD/NAD(P)-binding domain"/>
    <property type="match status" value="1"/>
</dbReference>
<dbReference type="InterPro" id="IPR001100">
    <property type="entry name" value="Pyr_nuc-diS_OxRdtase"/>
</dbReference>
<evidence type="ECO:0000256" key="11">
    <source>
        <dbReference type="ARBA" id="ARBA00023284"/>
    </source>
</evidence>
<keyword evidence="6 16" id="KW-0285">Flavoprotein</keyword>
<dbReference type="NCBIfam" id="TIGR01350">
    <property type="entry name" value="lipoamide_DH"/>
    <property type="match status" value="1"/>
</dbReference>
<feature type="binding site" evidence="14">
    <location>
        <position position="211"/>
    </location>
    <ligand>
        <name>NAD(+)</name>
        <dbReference type="ChEBI" id="CHEBI:57540"/>
    </ligand>
</feature>
<evidence type="ECO:0000256" key="12">
    <source>
        <dbReference type="ARBA" id="ARBA00049187"/>
    </source>
</evidence>
<dbReference type="InterPro" id="IPR004099">
    <property type="entry name" value="Pyr_nucl-diS_OxRdtase_dimer"/>
</dbReference>
<name>A0A9E8RYB9_9BACI</name>
<dbReference type="InterPro" id="IPR023753">
    <property type="entry name" value="FAD/NAD-binding_dom"/>
</dbReference>
<dbReference type="Gene3D" id="3.30.390.30">
    <property type="match status" value="1"/>
</dbReference>
<sequence>MAKEYDLVIIGGGTGGYVAAIRASQLGLKTAIVEKEKLGGTCLHAGCIPTKTLLKSAEVYQTMKRSQDFGLSLDHVTLDFRKIQERKQSVVETLHKGVQFLMQKGKIDIYYGTGRILGPSIFSPLPGTVSIEKGDGEDNELLIPQNVLVATGSKPKQLPGIEVDGEMVITSDEALRLEKLPKSMIIIGGGVIGVEWASMLADFDVDVTIVEYAQRILPAEDEEISKEMMRQLTKKGIQIFTGAKVLPDSLKKQSHVTIQVERNGQLNELQADQILVSIGREANTEGIGLENTAIRTDGGFIEVNRFYQTDEKHIYAIGDCIGGLQLAHVAAREGVIAVEHMKGLNPDPLDYRLVPKAIYSNPEAASIGFSTEDAIEKGYEIKVGKFPFKAIGKALIQGETDGFAKMIVDEKTDDILGVHLIGPKATELISEASLSLFLNAIPWEINQMIHPHPSLSEIFAELSLSVDGKAIHG</sequence>
<feature type="binding site" evidence="14">
    <location>
        <begin position="188"/>
        <end position="195"/>
    </location>
    <ligand>
        <name>NAD(+)</name>
        <dbReference type="ChEBI" id="CHEBI:57540"/>
    </ligand>
</feature>
<dbReference type="SUPFAM" id="SSF55424">
    <property type="entry name" value="FAD/NAD-linked reductases, dimerisation (C-terminal) domain"/>
    <property type="match status" value="1"/>
</dbReference>
<dbReference type="PRINTS" id="PR00411">
    <property type="entry name" value="PNDRDTASEI"/>
</dbReference>
<feature type="binding site" evidence="14">
    <location>
        <begin position="151"/>
        <end position="153"/>
    </location>
    <ligand>
        <name>FAD</name>
        <dbReference type="ChEBI" id="CHEBI:57692"/>
    </ligand>
</feature>